<gene>
    <name evidence="2" type="ORF">L1994_01525</name>
</gene>
<evidence type="ECO:0000313" key="3">
    <source>
        <dbReference type="Proteomes" id="UP001218895"/>
    </source>
</evidence>
<keyword evidence="1" id="KW-0812">Transmembrane</keyword>
<dbReference type="Pfam" id="PF09826">
    <property type="entry name" value="Beta_propel"/>
    <property type="match status" value="1"/>
</dbReference>
<evidence type="ECO:0000313" key="2">
    <source>
        <dbReference type="EMBL" id="WFN37102.1"/>
    </source>
</evidence>
<dbReference type="AlphaFoldDB" id="A0AAF0FP89"/>
<dbReference type="KEGG" id="manq:L1994_01525"/>
<keyword evidence="1" id="KW-1133">Transmembrane helix</keyword>
<organism evidence="2 3">
    <name type="scientific">Methanomicrobium antiquum</name>
    <dbReference type="NCBI Taxonomy" id="487686"/>
    <lineage>
        <taxon>Archaea</taxon>
        <taxon>Methanobacteriati</taxon>
        <taxon>Methanobacteriota</taxon>
        <taxon>Stenosarchaea group</taxon>
        <taxon>Methanomicrobia</taxon>
        <taxon>Methanomicrobiales</taxon>
        <taxon>Methanomicrobiaceae</taxon>
        <taxon>Methanomicrobium</taxon>
    </lineage>
</organism>
<dbReference type="EMBL" id="CP091092">
    <property type="protein sequence ID" value="WFN37102.1"/>
    <property type="molecule type" value="Genomic_DNA"/>
</dbReference>
<dbReference type="InterPro" id="IPR019198">
    <property type="entry name" value="Beta_propeller_containing"/>
</dbReference>
<proteinExistence type="predicted"/>
<dbReference type="Proteomes" id="UP001218895">
    <property type="component" value="Chromosome"/>
</dbReference>
<protein>
    <submittedName>
        <fullName evidence="2">Beta-propeller domain-containing protein</fullName>
    </submittedName>
</protein>
<keyword evidence="1" id="KW-0472">Membrane</keyword>
<accession>A0AAF0FP89</accession>
<dbReference type="GeneID" id="79949035"/>
<evidence type="ECO:0000256" key="1">
    <source>
        <dbReference type="SAM" id="Phobius"/>
    </source>
</evidence>
<sequence length="673" mass="76207">MKFDGINILIFLIAAGCIVVLGIFAYTIMTGFFDEQKQPDGIIKITSGDELKSFLKAHQKTYEYSVVDEAMDLVFGLGMSKSADRENIFSPETGLTGQMPQMPMPTAVPTSASSASDYSETNIQVKGVDEADFVKNDGKYIYMVKGNNLMIIDAYPAEEAEIIFEDKIEGYSTSALFLYNNRLVVFSTGYEDEWTTPEISSAPVPVTIQITYAKVYDISDRKNPELIRTLKLPGFYEDSRMIDNYIYAISKNSVSSDSDVIMPVVRQNGDVISKPEIWCPPVYEYNFVLHTVTSFNINSDDDLQSEAFLTGRDNTLYVSKDNIFMAYERYLPSNNRYSITKDSEISSDNERQNTVIHRFSIDRGDIKYKATGTVPGSLLNQWSLDEYNKNLRVATTINSYSANEYYMYNCVYVLDDSLNIIGRLEHIAPDEKIYSARFTGSLLYLVTFKQIDPFFVIDLSNPKQPGILGELKIPGYSDYLHPYDENHIIGIGKSTSENKWGGVTTEGLKIALFDVTDLNNPVLNDELIIGEAGTDSEVLSDHKAFLFDYEKNILVLPVDEITKIPVEDSRYENSYSRGRWNGVYVLGINSDYSFTIKGKVKHEGFDSDRYWYPSDSVKRSIFMDDNLYTISDYKIVISNLSNLGDAIKSIEIQKKPTEPPYYPYNHPELMIGI</sequence>
<name>A0AAF0FP89_9EURY</name>
<reference evidence="2" key="1">
    <citation type="submission" date="2022-01" db="EMBL/GenBank/DDBJ databases">
        <title>Complete genome of Methanomicrobium antiquum DSM 21220.</title>
        <authorList>
            <person name="Chen S.-C."/>
            <person name="You Y.-T."/>
            <person name="Zhou Y.-Z."/>
            <person name="Lai M.-C."/>
        </authorList>
    </citation>
    <scope>NUCLEOTIDE SEQUENCE</scope>
    <source>
        <strain evidence="2">DSM 21220</strain>
    </source>
</reference>
<dbReference type="PROSITE" id="PS51257">
    <property type="entry name" value="PROKAR_LIPOPROTEIN"/>
    <property type="match status" value="1"/>
</dbReference>
<feature type="transmembrane region" description="Helical" evidence="1">
    <location>
        <begin position="7"/>
        <end position="29"/>
    </location>
</feature>
<dbReference type="PIRSF" id="PIRSF006425">
    <property type="entry name" value="UCP006425_WD40"/>
    <property type="match status" value="1"/>
</dbReference>
<dbReference type="InterPro" id="IPR014441">
    <property type="entry name" value="UCP006425_b-propeller"/>
</dbReference>
<keyword evidence="3" id="KW-1185">Reference proteome</keyword>
<dbReference type="RefSeq" id="WP_278099940.1">
    <property type="nucleotide sequence ID" value="NZ_CP091092.1"/>
</dbReference>